<proteinExistence type="predicted"/>
<accession>A0A0F9JUS2</accession>
<gene>
    <name evidence="1" type="ORF">LCGC14_1781690</name>
</gene>
<name>A0A0F9JUS2_9ZZZZ</name>
<reference evidence="1" key="1">
    <citation type="journal article" date="2015" name="Nature">
        <title>Complex archaea that bridge the gap between prokaryotes and eukaryotes.</title>
        <authorList>
            <person name="Spang A."/>
            <person name="Saw J.H."/>
            <person name="Jorgensen S.L."/>
            <person name="Zaremba-Niedzwiedzka K."/>
            <person name="Martijn J."/>
            <person name="Lind A.E."/>
            <person name="van Eijk R."/>
            <person name="Schleper C."/>
            <person name="Guy L."/>
            <person name="Ettema T.J."/>
        </authorList>
    </citation>
    <scope>NUCLEOTIDE SEQUENCE</scope>
</reference>
<protein>
    <submittedName>
        <fullName evidence="1">Uncharacterized protein</fullName>
    </submittedName>
</protein>
<comment type="caution">
    <text evidence="1">The sequence shown here is derived from an EMBL/GenBank/DDBJ whole genome shotgun (WGS) entry which is preliminary data.</text>
</comment>
<evidence type="ECO:0000313" key="1">
    <source>
        <dbReference type="EMBL" id="KKM02708.1"/>
    </source>
</evidence>
<organism evidence="1">
    <name type="scientific">marine sediment metagenome</name>
    <dbReference type="NCBI Taxonomy" id="412755"/>
    <lineage>
        <taxon>unclassified sequences</taxon>
        <taxon>metagenomes</taxon>
        <taxon>ecological metagenomes</taxon>
    </lineage>
</organism>
<dbReference type="EMBL" id="LAZR01016859">
    <property type="protein sequence ID" value="KKM02708.1"/>
    <property type="molecule type" value="Genomic_DNA"/>
</dbReference>
<dbReference type="AlphaFoldDB" id="A0A0F9JUS2"/>
<sequence length="172" mass="17730">MHVGGRNVKVLLAFVASCWLAGVADAHQWAFACQNTTSGVPAVVGRTVLGGTDSACWNIVDADSDNDESPAFTITSPTALICLDSDTTATANGASRVQVRRCSTGTKPSTNPSFSCFTLLTTVLDGTEGSPAVQNACLRVGPGVYYLVLTTDPAGAGDPATVHVQAEGGRRR</sequence>